<feature type="domain" description="CusB-like beta-barrel" evidence="5">
    <location>
        <begin position="209"/>
        <end position="280"/>
    </location>
</feature>
<gene>
    <name evidence="7" type="ORF">SAMN04488109_0083</name>
</gene>
<dbReference type="Pfam" id="PF25917">
    <property type="entry name" value="BSH_RND"/>
    <property type="match status" value="1"/>
</dbReference>
<dbReference type="Pfam" id="PF25967">
    <property type="entry name" value="RND-MFP_C"/>
    <property type="match status" value="1"/>
</dbReference>
<evidence type="ECO:0000313" key="7">
    <source>
        <dbReference type="EMBL" id="SHG40379.1"/>
    </source>
</evidence>
<accession>A0A1M5JJD5</accession>
<feature type="domain" description="Multidrug resistance protein MdtA-like C-terminal permuted SH3" evidence="6">
    <location>
        <begin position="293"/>
        <end position="344"/>
    </location>
</feature>
<dbReference type="InterPro" id="IPR006143">
    <property type="entry name" value="RND_pump_MFP"/>
</dbReference>
<comment type="subcellular location">
    <subcellularLocation>
        <location evidence="1">Cell envelope</location>
    </subcellularLocation>
</comment>
<dbReference type="Gene3D" id="2.40.420.20">
    <property type="match status" value="1"/>
</dbReference>
<dbReference type="Gene3D" id="2.40.30.170">
    <property type="match status" value="1"/>
</dbReference>
<evidence type="ECO:0000259" key="4">
    <source>
        <dbReference type="Pfam" id="PF25917"/>
    </source>
</evidence>
<evidence type="ECO:0000256" key="1">
    <source>
        <dbReference type="ARBA" id="ARBA00004196"/>
    </source>
</evidence>
<dbReference type="PANTHER" id="PTHR30469:SF36">
    <property type="entry name" value="BLL3903 PROTEIN"/>
    <property type="match status" value="1"/>
</dbReference>
<dbReference type="Pfam" id="PF25954">
    <property type="entry name" value="Beta-barrel_RND_2"/>
    <property type="match status" value="1"/>
</dbReference>
<protein>
    <submittedName>
        <fullName evidence="7">Membrane fusion protein, multidrug efflux system</fullName>
    </submittedName>
</protein>
<name>A0A1M5JJD5_9BACT</name>
<proteinExistence type="inferred from homology"/>
<evidence type="ECO:0000256" key="2">
    <source>
        <dbReference type="ARBA" id="ARBA00009477"/>
    </source>
</evidence>
<feature type="domain" description="Multidrug resistance protein MdtA-like barrel-sandwich hybrid" evidence="4">
    <location>
        <begin position="78"/>
        <end position="195"/>
    </location>
</feature>
<keyword evidence="8" id="KW-1185">Reference proteome</keyword>
<dbReference type="GO" id="GO:0015562">
    <property type="term" value="F:efflux transmembrane transporter activity"/>
    <property type="evidence" value="ECO:0007669"/>
    <property type="project" value="TreeGrafter"/>
</dbReference>
<evidence type="ECO:0000313" key="8">
    <source>
        <dbReference type="Proteomes" id="UP000184212"/>
    </source>
</evidence>
<evidence type="ECO:0000259" key="5">
    <source>
        <dbReference type="Pfam" id="PF25954"/>
    </source>
</evidence>
<dbReference type="RefSeq" id="WP_073129802.1">
    <property type="nucleotide sequence ID" value="NZ_FQWQ01000001.1"/>
</dbReference>
<dbReference type="NCBIfam" id="TIGR01730">
    <property type="entry name" value="RND_mfp"/>
    <property type="match status" value="1"/>
</dbReference>
<dbReference type="STRING" id="947013.SAMN04488109_0083"/>
<evidence type="ECO:0000256" key="3">
    <source>
        <dbReference type="ARBA" id="ARBA00022448"/>
    </source>
</evidence>
<dbReference type="PROSITE" id="PS51257">
    <property type="entry name" value="PROKAR_LIPOPROTEIN"/>
    <property type="match status" value="1"/>
</dbReference>
<dbReference type="InterPro" id="IPR058625">
    <property type="entry name" value="MdtA-like_BSH"/>
</dbReference>
<dbReference type="Gene3D" id="2.40.50.100">
    <property type="match status" value="1"/>
</dbReference>
<sequence length="359" mass="38977">MKSTYNRHRIAGVWSLLGFVFVSAILAGCYSQAAENKAAAPSKSIPVGTPVDAVVIQPGVVKESLEVTGTLVANQHVDLVSELTRKVIRVNVKEGSFVKQGTLLFQLDDADLQAQLERFRQQQKLAQLNEKRLKDLIDHDAVIQQDYDEALTNLKVLDAQIQELEVTINKTRIVAPFDGQVGMINIHTGAIVSVNTLLTSIEDNSVVKVEFSVPEKYSRIIVEGSEQTFTIASDDKEHTARVVARESSLDEATRTLRVRAVAANPGHILLAGQSARLNLALNTSGEALSVSSQALMPSSQGYNLYVARKNMVTLVPVQIGQRSAASVEILSGLHQGDTVITSNLLRLVPGVPVHFVSLK</sequence>
<dbReference type="InterPro" id="IPR058792">
    <property type="entry name" value="Beta-barrel_RND_2"/>
</dbReference>
<dbReference type="PANTHER" id="PTHR30469">
    <property type="entry name" value="MULTIDRUG RESISTANCE PROTEIN MDTA"/>
    <property type="match status" value="1"/>
</dbReference>
<organism evidence="7 8">
    <name type="scientific">Chryseolinea serpens</name>
    <dbReference type="NCBI Taxonomy" id="947013"/>
    <lineage>
        <taxon>Bacteria</taxon>
        <taxon>Pseudomonadati</taxon>
        <taxon>Bacteroidota</taxon>
        <taxon>Cytophagia</taxon>
        <taxon>Cytophagales</taxon>
        <taxon>Fulvivirgaceae</taxon>
        <taxon>Chryseolinea</taxon>
    </lineage>
</organism>
<dbReference type="EMBL" id="FQWQ01000001">
    <property type="protein sequence ID" value="SHG40379.1"/>
    <property type="molecule type" value="Genomic_DNA"/>
</dbReference>
<dbReference type="Proteomes" id="UP000184212">
    <property type="component" value="Unassembled WGS sequence"/>
</dbReference>
<keyword evidence="3" id="KW-0813">Transport</keyword>
<dbReference type="Gene3D" id="1.10.287.470">
    <property type="entry name" value="Helix hairpin bin"/>
    <property type="match status" value="1"/>
</dbReference>
<comment type="similarity">
    <text evidence="2">Belongs to the membrane fusion protein (MFP) (TC 8.A.1) family.</text>
</comment>
<dbReference type="InterPro" id="IPR058627">
    <property type="entry name" value="MdtA-like_C"/>
</dbReference>
<dbReference type="OrthoDB" id="9806939at2"/>
<dbReference type="GO" id="GO:1990281">
    <property type="term" value="C:efflux pump complex"/>
    <property type="evidence" value="ECO:0007669"/>
    <property type="project" value="TreeGrafter"/>
</dbReference>
<dbReference type="SUPFAM" id="SSF111369">
    <property type="entry name" value="HlyD-like secretion proteins"/>
    <property type="match status" value="1"/>
</dbReference>
<evidence type="ECO:0000259" key="6">
    <source>
        <dbReference type="Pfam" id="PF25967"/>
    </source>
</evidence>
<reference evidence="7 8" key="1">
    <citation type="submission" date="2016-11" db="EMBL/GenBank/DDBJ databases">
        <authorList>
            <person name="Jaros S."/>
            <person name="Januszkiewicz K."/>
            <person name="Wedrychowicz H."/>
        </authorList>
    </citation>
    <scope>NUCLEOTIDE SEQUENCE [LARGE SCALE GENOMIC DNA]</scope>
    <source>
        <strain evidence="7 8">DSM 24574</strain>
    </source>
</reference>
<dbReference type="AlphaFoldDB" id="A0A1M5JJD5"/>